<accession>A0ABS7DGJ6</accession>
<gene>
    <name evidence="2" type="ORF">J5V48_05930</name>
</gene>
<proteinExistence type="predicted"/>
<name>A0ABS7DGJ6_9GAMM</name>
<dbReference type="RefSeq" id="WP_219937656.1">
    <property type="nucleotide sequence ID" value="NZ_JAGFNY010000017.1"/>
</dbReference>
<reference evidence="2 3" key="1">
    <citation type="submission" date="2021-03" db="EMBL/GenBank/DDBJ databases">
        <title>Succinivibrio sp. nov. isolated from feces of cow.</title>
        <authorList>
            <person name="Choi J.-Y."/>
        </authorList>
    </citation>
    <scope>NUCLEOTIDE SEQUENCE [LARGE SCALE GENOMIC DNA]</scope>
    <source>
        <strain evidence="2 3">AGMB01872</strain>
    </source>
</reference>
<protein>
    <submittedName>
        <fullName evidence="2">Uncharacterized protein</fullName>
    </submittedName>
</protein>
<dbReference type="EMBL" id="JAGFNY010000017">
    <property type="protein sequence ID" value="MBW7570433.1"/>
    <property type="molecule type" value="Genomic_DNA"/>
</dbReference>
<evidence type="ECO:0000256" key="1">
    <source>
        <dbReference type="SAM" id="Phobius"/>
    </source>
</evidence>
<keyword evidence="1" id="KW-0472">Membrane</keyword>
<organism evidence="2 3">
    <name type="scientific">Succinivibrio faecicola</name>
    <dbReference type="NCBI Taxonomy" id="2820300"/>
    <lineage>
        <taxon>Bacteria</taxon>
        <taxon>Pseudomonadati</taxon>
        <taxon>Pseudomonadota</taxon>
        <taxon>Gammaproteobacteria</taxon>
        <taxon>Aeromonadales</taxon>
        <taxon>Succinivibrionaceae</taxon>
        <taxon>Succinivibrio</taxon>
    </lineage>
</organism>
<keyword evidence="1" id="KW-1133">Transmembrane helix</keyword>
<keyword evidence="1" id="KW-0812">Transmembrane</keyword>
<evidence type="ECO:0000313" key="2">
    <source>
        <dbReference type="EMBL" id="MBW7570433.1"/>
    </source>
</evidence>
<dbReference type="InterPro" id="IPR011990">
    <property type="entry name" value="TPR-like_helical_dom_sf"/>
</dbReference>
<dbReference type="Proteomes" id="UP000731465">
    <property type="component" value="Unassembled WGS sequence"/>
</dbReference>
<evidence type="ECO:0000313" key="3">
    <source>
        <dbReference type="Proteomes" id="UP000731465"/>
    </source>
</evidence>
<dbReference type="SUPFAM" id="SSF48452">
    <property type="entry name" value="TPR-like"/>
    <property type="match status" value="1"/>
</dbReference>
<feature type="transmembrane region" description="Helical" evidence="1">
    <location>
        <begin position="26"/>
        <end position="48"/>
    </location>
</feature>
<comment type="caution">
    <text evidence="2">The sequence shown here is derived from an EMBL/GenBank/DDBJ whole genome shotgun (WGS) entry which is preliminary data.</text>
</comment>
<sequence length="322" mass="36462">MSVLSIISELLSVALFSGYFDLSVSAAGFVLIHVISCAVFSYSMNSFVPKKVRISDKRSFLFMLAVTSLVPLLGIFGVLISVVYAMRNPLHQVKKSWIMHKKEELPSNPRNMLYTKFGTGALRDILLNSPSVDRRVEAITSISRLPRAQRIAFYKMALRDSSDDVRLLAYSQLDPVEQQITDNIKILAEGFKNNENADTAFDIAQQFWELCYLGISEGALFNHYIHKALEWCQIAIRLEAKPNYSLLLGKIYLSLDKTDLAYEALKKAYDSRMLTSQVLPYLAECAFKKHEYAKVREILNDLGTSGAGKLTQIKEYWCETVQ</sequence>
<feature type="transmembrane region" description="Helical" evidence="1">
    <location>
        <begin position="60"/>
        <end position="86"/>
    </location>
</feature>
<keyword evidence="3" id="KW-1185">Reference proteome</keyword>